<sequence>MITFLFRYAARNKSLENGLFDEEKEDPNDQENDADIDINSNEDADADENTLLNLSSLRGRQRSSESQSKCKSKVERSKPTRLEFDWKRKDSESGISPHENAFTTSLELLKPID</sequence>
<proteinExistence type="predicted"/>
<accession>A0ABD2NC80</accession>
<dbReference type="EMBL" id="JABFTP020000083">
    <property type="protein sequence ID" value="KAL3276005.1"/>
    <property type="molecule type" value="Genomic_DNA"/>
</dbReference>
<name>A0ABD2NC80_9CUCU</name>
<feature type="region of interest" description="Disordered" evidence="1">
    <location>
        <begin position="16"/>
        <end position="78"/>
    </location>
</feature>
<dbReference type="Proteomes" id="UP001516400">
    <property type="component" value="Unassembled WGS sequence"/>
</dbReference>
<organism evidence="2 3">
    <name type="scientific">Cryptolaemus montrouzieri</name>
    <dbReference type="NCBI Taxonomy" id="559131"/>
    <lineage>
        <taxon>Eukaryota</taxon>
        <taxon>Metazoa</taxon>
        <taxon>Ecdysozoa</taxon>
        <taxon>Arthropoda</taxon>
        <taxon>Hexapoda</taxon>
        <taxon>Insecta</taxon>
        <taxon>Pterygota</taxon>
        <taxon>Neoptera</taxon>
        <taxon>Endopterygota</taxon>
        <taxon>Coleoptera</taxon>
        <taxon>Polyphaga</taxon>
        <taxon>Cucujiformia</taxon>
        <taxon>Coccinelloidea</taxon>
        <taxon>Coccinellidae</taxon>
        <taxon>Scymninae</taxon>
        <taxon>Scymnini</taxon>
        <taxon>Cryptolaemus</taxon>
    </lineage>
</organism>
<feature type="compositionally biased region" description="Polar residues" evidence="1">
    <location>
        <begin position="50"/>
        <end position="69"/>
    </location>
</feature>
<protein>
    <submittedName>
        <fullName evidence="2">Uncharacterized protein</fullName>
    </submittedName>
</protein>
<dbReference type="AlphaFoldDB" id="A0ABD2NC80"/>
<comment type="caution">
    <text evidence="2">The sequence shown here is derived from an EMBL/GenBank/DDBJ whole genome shotgun (WGS) entry which is preliminary data.</text>
</comment>
<reference evidence="2 3" key="1">
    <citation type="journal article" date="2021" name="BMC Biol.">
        <title>Horizontally acquired antibacterial genes associated with adaptive radiation of ladybird beetles.</title>
        <authorList>
            <person name="Li H.S."/>
            <person name="Tang X.F."/>
            <person name="Huang Y.H."/>
            <person name="Xu Z.Y."/>
            <person name="Chen M.L."/>
            <person name="Du X.Y."/>
            <person name="Qiu B.Y."/>
            <person name="Chen P.T."/>
            <person name="Zhang W."/>
            <person name="Slipinski A."/>
            <person name="Escalona H.E."/>
            <person name="Waterhouse R.M."/>
            <person name="Zwick A."/>
            <person name="Pang H."/>
        </authorList>
    </citation>
    <scope>NUCLEOTIDE SEQUENCE [LARGE SCALE GENOMIC DNA]</scope>
    <source>
        <strain evidence="2">SYSU2018</strain>
    </source>
</reference>
<keyword evidence="3" id="KW-1185">Reference proteome</keyword>
<evidence type="ECO:0000313" key="2">
    <source>
        <dbReference type="EMBL" id="KAL3276005.1"/>
    </source>
</evidence>
<evidence type="ECO:0000313" key="3">
    <source>
        <dbReference type="Proteomes" id="UP001516400"/>
    </source>
</evidence>
<evidence type="ECO:0000256" key="1">
    <source>
        <dbReference type="SAM" id="MobiDB-lite"/>
    </source>
</evidence>
<feature type="compositionally biased region" description="Acidic residues" evidence="1">
    <location>
        <begin position="19"/>
        <end position="48"/>
    </location>
</feature>
<gene>
    <name evidence="2" type="ORF">HHI36_020736</name>
</gene>